<dbReference type="PANTHER" id="PTHR42973:SF7">
    <property type="entry name" value="FAD-BINDING PCMH-TYPE DOMAIN-CONTAINING PROTEIN"/>
    <property type="match status" value="1"/>
</dbReference>
<keyword evidence="2" id="KW-0285">Flavoprotein</keyword>
<sequence>MNFLLSRQILSTRPINDCKRINERKFNIPKITSYSSSTPVSDNKTTLRAVERQPISASPKIPNLSGNGNTVGIIPFCLGGGISIWTGTMDFGCDQILAAKNIIADGTLIHTSTDVGPEFLWAIKEAGQMFGVTVELALKTYPLSIFGSPSGAH</sequence>
<comment type="similarity">
    <text evidence="1">Belongs to the oxygen-dependent FAD-linked oxidoreductase family.</text>
</comment>
<dbReference type="Proteomes" id="UP000297814">
    <property type="component" value="Unassembled WGS sequence"/>
</dbReference>
<evidence type="ECO:0000256" key="1">
    <source>
        <dbReference type="ARBA" id="ARBA00005466"/>
    </source>
</evidence>
<evidence type="ECO:0000256" key="3">
    <source>
        <dbReference type="ARBA" id="ARBA00022827"/>
    </source>
</evidence>
<dbReference type="InterPro" id="IPR036318">
    <property type="entry name" value="FAD-bd_PCMH-like_sf"/>
</dbReference>
<keyword evidence="6" id="KW-1185">Reference proteome</keyword>
<dbReference type="SUPFAM" id="SSF56176">
    <property type="entry name" value="FAD-binding/transporter-associated domain-like"/>
    <property type="match status" value="1"/>
</dbReference>
<evidence type="ECO:0000313" key="6">
    <source>
        <dbReference type="Proteomes" id="UP000297814"/>
    </source>
</evidence>
<name>A0A4Z1GXQ4_9HELO</name>
<dbReference type="InterPro" id="IPR050416">
    <property type="entry name" value="FAD-linked_Oxidoreductase"/>
</dbReference>
<dbReference type="InterPro" id="IPR016169">
    <property type="entry name" value="FAD-bd_PCMH_sub2"/>
</dbReference>
<evidence type="ECO:0000256" key="4">
    <source>
        <dbReference type="ARBA" id="ARBA00023002"/>
    </source>
</evidence>
<comment type="caution">
    <text evidence="5">The sequence shown here is derived from an EMBL/GenBank/DDBJ whole genome shotgun (WGS) entry which is preliminary data.</text>
</comment>
<evidence type="ECO:0000313" key="5">
    <source>
        <dbReference type="EMBL" id="TGO41784.1"/>
    </source>
</evidence>
<organism evidence="5 6">
    <name type="scientific">Botrytis hyacinthi</name>
    <dbReference type="NCBI Taxonomy" id="278943"/>
    <lineage>
        <taxon>Eukaryota</taxon>
        <taxon>Fungi</taxon>
        <taxon>Dikarya</taxon>
        <taxon>Ascomycota</taxon>
        <taxon>Pezizomycotina</taxon>
        <taxon>Leotiomycetes</taxon>
        <taxon>Helotiales</taxon>
        <taxon>Sclerotiniaceae</taxon>
        <taxon>Botrytis</taxon>
    </lineage>
</organism>
<dbReference type="GO" id="GO:0016491">
    <property type="term" value="F:oxidoreductase activity"/>
    <property type="evidence" value="ECO:0007669"/>
    <property type="project" value="UniProtKB-KW"/>
</dbReference>
<evidence type="ECO:0000256" key="2">
    <source>
        <dbReference type="ARBA" id="ARBA00022630"/>
    </source>
</evidence>
<gene>
    <name evidence="5" type="ORF">BHYA_0016g00220</name>
</gene>
<dbReference type="AlphaFoldDB" id="A0A4Z1GXQ4"/>
<protein>
    <recommendedName>
        <fullName evidence="7">FAD linked oxidase N-terminal domain-containing protein</fullName>
    </recommendedName>
</protein>
<keyword evidence="4" id="KW-0560">Oxidoreductase</keyword>
<accession>A0A4Z1GXQ4</accession>
<dbReference type="EMBL" id="PQXK01000016">
    <property type="protein sequence ID" value="TGO41784.1"/>
    <property type="molecule type" value="Genomic_DNA"/>
</dbReference>
<keyword evidence="3" id="KW-0274">FAD</keyword>
<evidence type="ECO:0008006" key="7">
    <source>
        <dbReference type="Google" id="ProtNLM"/>
    </source>
</evidence>
<dbReference type="GO" id="GO:0050660">
    <property type="term" value="F:flavin adenine dinucleotide binding"/>
    <property type="evidence" value="ECO:0007669"/>
    <property type="project" value="InterPro"/>
</dbReference>
<reference evidence="5 6" key="1">
    <citation type="submission" date="2017-12" db="EMBL/GenBank/DDBJ databases">
        <title>Comparative genomics of Botrytis spp.</title>
        <authorList>
            <person name="Valero-Jimenez C.A."/>
            <person name="Tapia P."/>
            <person name="Veloso J."/>
            <person name="Silva-Moreno E."/>
            <person name="Staats M."/>
            <person name="Valdes J.H."/>
            <person name="Van Kan J.A.L."/>
        </authorList>
    </citation>
    <scope>NUCLEOTIDE SEQUENCE [LARGE SCALE GENOMIC DNA]</scope>
    <source>
        <strain evidence="5 6">Bh0001</strain>
    </source>
</reference>
<dbReference type="PANTHER" id="PTHR42973">
    <property type="entry name" value="BINDING OXIDOREDUCTASE, PUTATIVE (AFU_ORTHOLOGUE AFUA_1G17690)-RELATED"/>
    <property type="match status" value="1"/>
</dbReference>
<dbReference type="Gene3D" id="3.30.465.10">
    <property type="match status" value="1"/>
</dbReference>
<proteinExistence type="inferred from homology"/>